<evidence type="ECO:0000313" key="1">
    <source>
        <dbReference type="EMBL" id="EMF56305.1"/>
    </source>
</evidence>
<sequence>MFDTAFSLRLIAAGSGSLRLSASATCLRWTIFRSRPERAAVLNSIAAISNTMGITVTMAEAKSLLILKSTDGSP</sequence>
<name>M3FTM1_9ACTN</name>
<evidence type="ECO:0000313" key="2">
    <source>
        <dbReference type="Proteomes" id="UP000030760"/>
    </source>
</evidence>
<dbReference type="EMBL" id="KB405065">
    <property type="protein sequence ID" value="EMF56305.1"/>
    <property type="molecule type" value="Genomic_DNA"/>
</dbReference>
<protein>
    <submittedName>
        <fullName evidence="1">Uncharacterized protein</fullName>
    </submittedName>
</protein>
<gene>
    <name evidence="1" type="ORF">SBD_2337</name>
</gene>
<dbReference type="Proteomes" id="UP000030760">
    <property type="component" value="Unassembled WGS sequence"/>
</dbReference>
<accession>M3FTM1</accession>
<organism evidence="1 2">
    <name type="scientific">Streptomyces bottropensis ATCC 25435</name>
    <dbReference type="NCBI Taxonomy" id="1054862"/>
    <lineage>
        <taxon>Bacteria</taxon>
        <taxon>Bacillati</taxon>
        <taxon>Actinomycetota</taxon>
        <taxon>Actinomycetes</taxon>
        <taxon>Kitasatosporales</taxon>
        <taxon>Streptomycetaceae</taxon>
        <taxon>Streptomyces</taxon>
    </lineage>
</organism>
<reference evidence="2" key="1">
    <citation type="journal article" date="2013" name="Genome Announc.">
        <title>Draft Genome Sequence of Streptomyces bottropensis ATCC 25435, a Bottromycin-Producing Actinomycete.</title>
        <authorList>
            <person name="Zhang H."/>
            <person name="Zhou W."/>
            <person name="Zhuang Y."/>
            <person name="Liang X."/>
            <person name="Liu T."/>
        </authorList>
    </citation>
    <scope>NUCLEOTIDE SEQUENCE [LARGE SCALE GENOMIC DNA]</scope>
    <source>
        <strain evidence="2">ATCC 25435</strain>
    </source>
</reference>
<proteinExistence type="predicted"/>
<dbReference type="AlphaFoldDB" id="M3FTM1"/>